<feature type="region of interest" description="Disordered" evidence="1">
    <location>
        <begin position="269"/>
        <end position="310"/>
    </location>
</feature>
<sequence length="310" mass="31950">MGVAIVLGLFAVLIANSWLSGTEQKNALSGTTRVAVASAPLAYGTDITADKVRFVDYPNSAIPPGAFTNAAQLVPAGRKRVALMPIGINEPILASKISGQGQGASIAALLPPGMRAAAVRINDVSGVAGFVQPNDSVDVLVTRTVPGAQQSTQLTDVLIQNVRVIAIDQQSRNADGSPKVAKTATLEVTPLDAQKLALAQEIGSLSLVLRKPGEANNPVVETISMNDLRFNVYGGARYPAPAVVGGFGNPIGAAVGGAMAVRSNQVAAATRSGSTARSSRPASKPADTSRKVEVYRGTKNEEVEVGRYGN</sequence>
<name>A0A7G9SJ95_9SPHN</name>
<evidence type="ECO:0000256" key="1">
    <source>
        <dbReference type="SAM" id="MobiDB-lite"/>
    </source>
</evidence>
<feature type="compositionally biased region" description="Basic and acidic residues" evidence="1">
    <location>
        <begin position="287"/>
        <end position="310"/>
    </location>
</feature>
<dbReference type="AlphaFoldDB" id="A0A7G9SJ95"/>
<evidence type="ECO:0000259" key="2">
    <source>
        <dbReference type="SMART" id="SM00858"/>
    </source>
</evidence>
<dbReference type="SMART" id="SM00858">
    <property type="entry name" value="SAF"/>
    <property type="match status" value="1"/>
</dbReference>
<protein>
    <submittedName>
        <fullName evidence="3">Flp pilus assembly protein CpaB</fullName>
    </submittedName>
</protein>
<dbReference type="Proteomes" id="UP000515971">
    <property type="component" value="Chromosome"/>
</dbReference>
<dbReference type="NCBIfam" id="TIGR03177">
    <property type="entry name" value="pilus_cpaB"/>
    <property type="match status" value="1"/>
</dbReference>
<dbReference type="Pfam" id="PF16976">
    <property type="entry name" value="RcpC"/>
    <property type="match status" value="1"/>
</dbReference>
<feature type="compositionally biased region" description="Low complexity" evidence="1">
    <location>
        <begin position="269"/>
        <end position="283"/>
    </location>
</feature>
<evidence type="ECO:0000313" key="3">
    <source>
        <dbReference type="EMBL" id="QNN67920.1"/>
    </source>
</evidence>
<dbReference type="InterPro" id="IPR017592">
    <property type="entry name" value="Pilus_assmbl_Flp-typ_CpaB"/>
</dbReference>
<dbReference type="CDD" id="cd11614">
    <property type="entry name" value="SAF_CpaB_FlgA_like"/>
    <property type="match status" value="1"/>
</dbReference>
<feature type="domain" description="SAF" evidence="2">
    <location>
        <begin position="32"/>
        <end position="98"/>
    </location>
</feature>
<dbReference type="InterPro" id="IPR031571">
    <property type="entry name" value="RcpC_dom"/>
</dbReference>
<keyword evidence="4" id="KW-1185">Reference proteome</keyword>
<dbReference type="KEGG" id="slut:H9L13_03090"/>
<organism evidence="3 4">
    <name type="scientific">Sphingomonas lutea</name>
    <dbReference type="NCBI Taxonomy" id="1045317"/>
    <lineage>
        <taxon>Bacteria</taxon>
        <taxon>Pseudomonadati</taxon>
        <taxon>Pseudomonadota</taxon>
        <taxon>Alphaproteobacteria</taxon>
        <taxon>Sphingomonadales</taxon>
        <taxon>Sphingomonadaceae</taxon>
        <taxon>Sphingomonas</taxon>
    </lineage>
</organism>
<dbReference type="InterPro" id="IPR013974">
    <property type="entry name" value="SAF"/>
</dbReference>
<accession>A0A7G9SJ95</accession>
<reference evidence="3 4" key="1">
    <citation type="submission" date="2020-08" db="EMBL/GenBank/DDBJ databases">
        <title>Genome sequence of Sphingomonas lutea KCTC 23642T.</title>
        <authorList>
            <person name="Hyun D.-W."/>
            <person name="Bae J.-W."/>
        </authorList>
    </citation>
    <scope>NUCLEOTIDE SEQUENCE [LARGE SCALE GENOMIC DNA]</scope>
    <source>
        <strain evidence="3 4">KCTC 23642</strain>
    </source>
</reference>
<dbReference type="RefSeq" id="WP_187538941.1">
    <property type="nucleotide sequence ID" value="NZ_BAABJT010000001.1"/>
</dbReference>
<dbReference type="Pfam" id="PF08666">
    <property type="entry name" value="SAF"/>
    <property type="match status" value="1"/>
</dbReference>
<dbReference type="EMBL" id="CP060718">
    <property type="protein sequence ID" value="QNN67920.1"/>
    <property type="molecule type" value="Genomic_DNA"/>
</dbReference>
<evidence type="ECO:0000313" key="4">
    <source>
        <dbReference type="Proteomes" id="UP000515971"/>
    </source>
</evidence>
<proteinExistence type="predicted"/>
<gene>
    <name evidence="3" type="primary">cpaB</name>
    <name evidence="3" type="ORF">H9L13_03090</name>
</gene>